<feature type="compositionally biased region" description="Basic and acidic residues" evidence="3">
    <location>
        <begin position="150"/>
        <end position="166"/>
    </location>
</feature>
<dbReference type="Pfam" id="PF14916">
    <property type="entry name" value="CCDC92"/>
    <property type="match status" value="1"/>
</dbReference>
<keyword evidence="1 2" id="KW-0175">Coiled coil</keyword>
<evidence type="ECO:0000313" key="5">
    <source>
        <dbReference type="Proteomes" id="UP000694865"/>
    </source>
</evidence>
<dbReference type="RefSeq" id="XP_002731228.1">
    <property type="nucleotide sequence ID" value="XM_002731182.2"/>
</dbReference>
<dbReference type="PANTHER" id="PTHR14882">
    <property type="entry name" value="COILED-COIL DOMAIN-CONTAINING 74A"/>
    <property type="match status" value="1"/>
</dbReference>
<proteinExistence type="predicted"/>
<feature type="coiled-coil region" evidence="2">
    <location>
        <begin position="74"/>
        <end position="108"/>
    </location>
</feature>
<feature type="region of interest" description="Disordered" evidence="3">
    <location>
        <begin position="142"/>
        <end position="246"/>
    </location>
</feature>
<accession>A0ABM0GJI1</accession>
<dbReference type="InterPro" id="IPR039496">
    <property type="entry name" value="CCDC92/74_N"/>
</dbReference>
<sequence>MAMMSTTETQLHNAQSSILFMQQEHSKTLQGLHVEIQKLQKKCSDLTFELAMKTTTTVDEDYYMKKIKSLEMVLRDRNIRNEEQEKDLEKKDKRMNLLEQKLKAQEKKFVDELKGQKQYIASITGELEQKSAHIAYLTTQLHQEKLRRKNRDDRSVERSENKDTKKPLPPREAAPGSGRRRLMRSTTSPVPVDSKTGTFKITPPSSAKGTSYVSNGRIGSGGRRLPTQPVRSDSPSILGDAPDPRPFLVASEPTNGSVCIEMKPSPPVLPPITALDDAEAKHTLSRRKFRVPNRLAVDQITDQEHRSYEKSPTDCS</sequence>
<feature type="domain" description="CCDC92/74 N-terminal" evidence="4">
    <location>
        <begin position="8"/>
        <end position="57"/>
    </location>
</feature>
<evidence type="ECO:0000256" key="3">
    <source>
        <dbReference type="SAM" id="MobiDB-lite"/>
    </source>
</evidence>
<reference evidence="6" key="1">
    <citation type="submission" date="2025-08" db="UniProtKB">
        <authorList>
            <consortium name="RefSeq"/>
        </authorList>
    </citation>
    <scope>IDENTIFICATION</scope>
    <source>
        <tissue evidence="6">Testes</tissue>
    </source>
</reference>
<evidence type="ECO:0000313" key="6">
    <source>
        <dbReference type="RefSeq" id="XP_002731228.1"/>
    </source>
</evidence>
<keyword evidence="5" id="KW-1185">Reference proteome</keyword>
<dbReference type="PANTHER" id="PTHR14882:SF1">
    <property type="entry name" value="CCDC92 DOMAIN-CONTAINING PROTEIN"/>
    <property type="match status" value="1"/>
</dbReference>
<evidence type="ECO:0000259" key="4">
    <source>
        <dbReference type="Pfam" id="PF14916"/>
    </source>
</evidence>
<evidence type="ECO:0000256" key="1">
    <source>
        <dbReference type="ARBA" id="ARBA00023054"/>
    </source>
</evidence>
<feature type="compositionally biased region" description="Polar residues" evidence="3">
    <location>
        <begin position="184"/>
        <end position="214"/>
    </location>
</feature>
<evidence type="ECO:0000256" key="2">
    <source>
        <dbReference type="SAM" id="Coils"/>
    </source>
</evidence>
<dbReference type="GeneID" id="100370792"/>
<dbReference type="Proteomes" id="UP000694865">
    <property type="component" value="Unplaced"/>
</dbReference>
<organism evidence="5 6">
    <name type="scientific">Saccoglossus kowalevskii</name>
    <name type="common">Acorn worm</name>
    <dbReference type="NCBI Taxonomy" id="10224"/>
    <lineage>
        <taxon>Eukaryota</taxon>
        <taxon>Metazoa</taxon>
        <taxon>Hemichordata</taxon>
        <taxon>Enteropneusta</taxon>
        <taxon>Harrimaniidae</taxon>
        <taxon>Saccoglossus</taxon>
    </lineage>
</organism>
<name>A0ABM0GJI1_SACKO</name>
<protein>
    <submittedName>
        <fullName evidence="6">Coiled-coil domain-containing protein 92-like</fullName>
    </submittedName>
</protein>
<dbReference type="InterPro" id="IPR040370">
    <property type="entry name" value="CCDC74A/CCDC74B/CCDC92"/>
</dbReference>
<gene>
    <name evidence="6" type="primary">LOC100370792</name>
</gene>